<reference evidence="1 2" key="1">
    <citation type="submission" date="2019-08" db="EMBL/GenBank/DDBJ databases">
        <title>Deep-cultivation of Planctomycetes and their phenomic and genomic characterization uncovers novel biology.</title>
        <authorList>
            <person name="Wiegand S."/>
            <person name="Jogler M."/>
            <person name="Boedeker C."/>
            <person name="Pinto D."/>
            <person name="Vollmers J."/>
            <person name="Rivas-Marin E."/>
            <person name="Kohn T."/>
            <person name="Peeters S.H."/>
            <person name="Heuer A."/>
            <person name="Rast P."/>
            <person name="Oberbeckmann S."/>
            <person name="Bunk B."/>
            <person name="Jeske O."/>
            <person name="Meyerdierks A."/>
            <person name="Storesund J.E."/>
            <person name="Kallscheuer N."/>
            <person name="Luecker S."/>
            <person name="Lage O.M."/>
            <person name="Pohl T."/>
            <person name="Merkel B.J."/>
            <person name="Hornburger P."/>
            <person name="Mueller R.-W."/>
            <person name="Bruemmer F."/>
            <person name="Labrenz M."/>
            <person name="Spormann A.M."/>
            <person name="Op den Camp H."/>
            <person name="Overmann J."/>
            <person name="Amann R."/>
            <person name="Jetten M.S.M."/>
            <person name="Mascher T."/>
            <person name="Medema M.H."/>
            <person name="Devos D.P."/>
            <person name="Kaster A.-K."/>
            <person name="Ovreas L."/>
            <person name="Rohde M."/>
            <person name="Galperin M.Y."/>
            <person name="Jogler C."/>
        </authorList>
    </citation>
    <scope>NUCLEOTIDE SEQUENCE [LARGE SCALE GENOMIC DNA]</scope>
    <source>
        <strain evidence="1 2">DSM 8797</strain>
    </source>
</reference>
<evidence type="ECO:0000313" key="1">
    <source>
        <dbReference type="EMBL" id="QEG16333.1"/>
    </source>
</evidence>
<organism evidence="1 2">
    <name type="scientific">Gimesia maris</name>
    <dbReference type="NCBI Taxonomy" id="122"/>
    <lineage>
        <taxon>Bacteria</taxon>
        <taxon>Pseudomonadati</taxon>
        <taxon>Planctomycetota</taxon>
        <taxon>Planctomycetia</taxon>
        <taxon>Planctomycetales</taxon>
        <taxon>Planctomycetaceae</taxon>
        <taxon>Gimesia</taxon>
    </lineage>
</organism>
<dbReference type="Proteomes" id="UP000322887">
    <property type="component" value="Chromosome"/>
</dbReference>
<keyword evidence="2" id="KW-1185">Reference proteome</keyword>
<accession>A0ABX5YL71</accession>
<sequence length="52" mass="5882">MVLKECNRVSERKKFVLLTSVGWHCWLANSDGVEVDAGHHKNTGEVIFRGNL</sequence>
<protein>
    <submittedName>
        <fullName evidence="1">Uncharacterized protein</fullName>
    </submittedName>
</protein>
<name>A0ABX5YL71_9PLAN</name>
<proteinExistence type="predicted"/>
<evidence type="ECO:0000313" key="2">
    <source>
        <dbReference type="Proteomes" id="UP000322887"/>
    </source>
</evidence>
<gene>
    <name evidence="1" type="ORF">GmarT_21960</name>
</gene>
<dbReference type="EMBL" id="CP042910">
    <property type="protein sequence ID" value="QEG16333.1"/>
    <property type="molecule type" value="Genomic_DNA"/>
</dbReference>